<evidence type="ECO:0000256" key="3">
    <source>
        <dbReference type="ARBA" id="ARBA00014180"/>
    </source>
</evidence>
<sequence>MANEANPCPCDIGHRLEYGGMGCEVQVEHIKAYVTKSPVAAGKAVIVIQDIFGWQLPNTRYMADMIAGNGYTAIVPDFFVGQEPWHPSADRSTFHEWLKTKNARKIDKEVDAVLRYLKQQCHAQKIGVVGFCWGGAAVHHLMMKYSELRAGVSVYGIVKDSEDVYSLKNPTLFIFAENDAVIPLEQVSLLTQKLKEHCKVAYQIKTFSGQTHGFVHRKREDCSPEDKPYIDEARRNLLEWLNKYI</sequence>
<evidence type="ECO:0000259" key="6">
    <source>
        <dbReference type="Pfam" id="PF01738"/>
    </source>
</evidence>
<comment type="subcellular location">
    <subcellularLocation>
        <location evidence="1">Cytoplasm</location>
        <location evidence="1">Cytosol</location>
    </subcellularLocation>
</comment>
<name>A0A8B7I8L1_MICMU</name>
<dbReference type="RefSeq" id="XP_012646593.1">
    <property type="nucleotide sequence ID" value="XM_012791139.3"/>
</dbReference>
<dbReference type="RefSeq" id="XP_012646591.1">
    <property type="nucleotide sequence ID" value="XM_012791137.3"/>
</dbReference>
<keyword evidence="5" id="KW-0378">Hydrolase</keyword>
<evidence type="ECO:0000256" key="1">
    <source>
        <dbReference type="ARBA" id="ARBA00004514"/>
    </source>
</evidence>
<accession>A0A8B7I8L1</accession>
<dbReference type="SUPFAM" id="SSF53474">
    <property type="entry name" value="alpha/beta-Hydrolases"/>
    <property type="match status" value="1"/>
</dbReference>
<gene>
    <name evidence="7" type="primary">CMBL</name>
</gene>
<dbReference type="OrthoDB" id="17560at2759"/>
<dbReference type="GeneTree" id="ENSGT00390000000183"/>
<dbReference type="RefSeq" id="XP_012646590.1">
    <property type="nucleotide sequence ID" value="XM_012791136.3"/>
</dbReference>
<dbReference type="InterPro" id="IPR042946">
    <property type="entry name" value="CMBL"/>
</dbReference>
<keyword evidence="4" id="KW-0963">Cytoplasm</keyword>
<dbReference type="Pfam" id="PF01738">
    <property type="entry name" value="DLH"/>
    <property type="match status" value="1"/>
</dbReference>
<dbReference type="InterPro" id="IPR029058">
    <property type="entry name" value="AB_hydrolase_fold"/>
</dbReference>
<dbReference type="Gene3D" id="3.40.50.1820">
    <property type="entry name" value="alpha/beta hydrolase"/>
    <property type="match status" value="1"/>
</dbReference>
<reference evidence="7" key="1">
    <citation type="submission" date="2016-12" db="EMBL/GenBank/DDBJ databases">
        <title>Mouse lemur reference genome and diversity panel.</title>
        <authorList>
            <person name="Harris R."/>
            <person name="Larsen P."/>
            <person name="Liu Y."/>
            <person name="Hughes D.S."/>
            <person name="Murali S."/>
            <person name="Raveendran M."/>
            <person name="Korchina V."/>
            <person name="Wang M."/>
            <person name="Jhangiani S."/>
            <person name="Bandaranaike D."/>
            <person name="Bellair M."/>
            <person name="Blankenburg K."/>
            <person name="Chao H."/>
            <person name="Dahdouli M."/>
            <person name="Dinh H."/>
            <person name="Doddapaneni H."/>
            <person name="English A."/>
            <person name="Firestine M."/>
            <person name="Gnanaolivu R."/>
            <person name="Gross S."/>
            <person name="Hernandez B."/>
            <person name="Javaid M."/>
            <person name="Jayaseelan J."/>
            <person name="Jones J."/>
            <person name="Khan Z."/>
            <person name="Kovar C."/>
            <person name="Kurapati P."/>
            <person name="Le B."/>
            <person name="Lee S."/>
            <person name="Li M."/>
            <person name="Mathew T."/>
            <person name="Narasimhan A."/>
            <person name="Ngo D."/>
            <person name="Nguyen L."/>
            <person name="Okwuonu G."/>
            <person name="Ongeri F."/>
            <person name="Osuji N."/>
            <person name="Pu L.-L."/>
            <person name="Puazo M."/>
            <person name="Quiroz J."/>
            <person name="Raj R."/>
            <person name="Rajbhandari K."/>
            <person name="Reid J.G."/>
            <person name="Santibanez J."/>
            <person name="Sexton D."/>
            <person name="Skinner E."/>
            <person name="Vee V."/>
            <person name="Weissenberger G."/>
            <person name="Wu Y."/>
            <person name="Xin Y."/>
            <person name="Han Y."/>
            <person name="Campbell C."/>
            <person name="Brown A."/>
            <person name="Sullivan B."/>
            <person name="Shelton J."/>
            <person name="Brown S."/>
            <person name="Dudchenko O."/>
            <person name="Machol I."/>
            <person name="Durand N."/>
            <person name="Shamim M."/>
            <person name="Lieberman A."/>
            <person name="Muzny D.M."/>
            <person name="Richards S."/>
            <person name="Yoder A."/>
            <person name="Worley K.C."/>
            <person name="Rogers J."/>
            <person name="Gibbs R.A."/>
        </authorList>
    </citation>
    <scope>NUCLEOTIDE SEQUENCE [LARGE SCALE GENOMIC DNA]</scope>
</reference>
<reference evidence="7" key="2">
    <citation type="submission" date="2025-08" db="UniProtKB">
        <authorList>
            <consortium name="Ensembl"/>
        </authorList>
    </citation>
    <scope>IDENTIFICATION</scope>
</reference>
<evidence type="ECO:0000256" key="5">
    <source>
        <dbReference type="ARBA" id="ARBA00022801"/>
    </source>
</evidence>
<dbReference type="CTD" id="134147"/>
<organism evidence="7 8">
    <name type="scientific">Microcebus murinus</name>
    <name type="common">Gray mouse lemur</name>
    <name type="synonym">Lemur murinus</name>
    <dbReference type="NCBI Taxonomy" id="30608"/>
    <lineage>
        <taxon>Eukaryota</taxon>
        <taxon>Metazoa</taxon>
        <taxon>Chordata</taxon>
        <taxon>Craniata</taxon>
        <taxon>Vertebrata</taxon>
        <taxon>Euteleostomi</taxon>
        <taxon>Mammalia</taxon>
        <taxon>Eutheria</taxon>
        <taxon>Euarchontoglires</taxon>
        <taxon>Primates</taxon>
        <taxon>Strepsirrhini</taxon>
        <taxon>Lemuriformes</taxon>
        <taxon>Cheirogaleidae</taxon>
        <taxon>Microcebus</taxon>
    </lineage>
</organism>
<dbReference type="Ensembl" id="ENSMICT00000000532.3">
    <property type="protein sequence ID" value="ENSMICP00000000481.3"/>
    <property type="gene ID" value="ENSMICG00000000533.3"/>
</dbReference>
<dbReference type="EMBL" id="ABDC03016152">
    <property type="status" value="NOT_ANNOTATED_CDS"/>
    <property type="molecule type" value="Genomic_DNA"/>
</dbReference>
<evidence type="ECO:0000256" key="4">
    <source>
        <dbReference type="ARBA" id="ARBA00022490"/>
    </source>
</evidence>
<dbReference type="AlphaFoldDB" id="A0A8B7I8L1"/>
<dbReference type="GeneID" id="105885852"/>
<dbReference type="PANTHER" id="PTHR46812:SF1">
    <property type="entry name" value="CARBOXYMETHYLENEBUTENOLIDASE HOMOLOG"/>
    <property type="match status" value="1"/>
</dbReference>
<dbReference type="GO" id="GO:0005829">
    <property type="term" value="C:cytosol"/>
    <property type="evidence" value="ECO:0007669"/>
    <property type="project" value="UniProtKB-SubCell"/>
</dbReference>
<reference evidence="7" key="3">
    <citation type="submission" date="2025-09" db="UniProtKB">
        <authorList>
            <consortium name="Ensembl"/>
        </authorList>
    </citation>
    <scope>IDENTIFICATION</scope>
</reference>
<evidence type="ECO:0000313" key="8">
    <source>
        <dbReference type="Proteomes" id="UP000694394"/>
    </source>
</evidence>
<evidence type="ECO:0000313" key="7">
    <source>
        <dbReference type="Ensembl" id="ENSMICP00000000481.3"/>
    </source>
</evidence>
<dbReference type="PANTHER" id="PTHR46812">
    <property type="entry name" value="CARBOXYMETHYLENEBUTENOLIDASE HOMOLOG"/>
    <property type="match status" value="1"/>
</dbReference>
<proteinExistence type="inferred from homology"/>
<dbReference type="InterPro" id="IPR002925">
    <property type="entry name" value="Dienelactn_hydro"/>
</dbReference>
<dbReference type="Proteomes" id="UP000694394">
    <property type="component" value="Chromosome 12"/>
</dbReference>
<feature type="domain" description="Dienelactone hydrolase" evidence="6">
    <location>
        <begin position="30"/>
        <end position="244"/>
    </location>
</feature>
<dbReference type="KEGG" id="mmur:105885852"/>
<dbReference type="GO" id="GO:0016787">
    <property type="term" value="F:hydrolase activity"/>
    <property type="evidence" value="ECO:0007669"/>
    <property type="project" value="UniProtKB-KW"/>
</dbReference>
<protein>
    <recommendedName>
        <fullName evidence="3">Carboxymethylenebutenolidase homolog</fullName>
    </recommendedName>
</protein>
<comment type="similarity">
    <text evidence="2">Belongs to the dienelactone hydrolase family.</text>
</comment>
<dbReference type="FunFam" id="3.40.50.1820:FF:000178">
    <property type="entry name" value="Carboxymethylenebutenolidase homolog"/>
    <property type="match status" value="1"/>
</dbReference>
<keyword evidence="8" id="KW-1185">Reference proteome</keyword>
<evidence type="ECO:0000256" key="2">
    <source>
        <dbReference type="ARBA" id="ARBA00008456"/>
    </source>
</evidence>